<name>A0A8S5P9S5_9CAUD</name>
<reference evidence="1" key="1">
    <citation type="journal article" date="2021" name="Proc. Natl. Acad. Sci. U.S.A.">
        <title>A Catalog of Tens of Thousands of Viruses from Human Metagenomes Reveals Hidden Associations with Chronic Diseases.</title>
        <authorList>
            <person name="Tisza M.J."/>
            <person name="Buck C.B."/>
        </authorList>
    </citation>
    <scope>NUCLEOTIDE SEQUENCE</scope>
    <source>
        <strain evidence="1">CtM4S20</strain>
    </source>
</reference>
<proteinExistence type="predicted"/>
<dbReference type="EMBL" id="BK015356">
    <property type="protein sequence ID" value="DAE02956.1"/>
    <property type="molecule type" value="Genomic_DNA"/>
</dbReference>
<evidence type="ECO:0000313" key="1">
    <source>
        <dbReference type="EMBL" id="DAE02956.1"/>
    </source>
</evidence>
<sequence>MDENEEIEEEIDYHDPDLWLRSGSFKRYLGDDDEV</sequence>
<organism evidence="1">
    <name type="scientific">Siphoviridae sp. ctM4S20</name>
    <dbReference type="NCBI Taxonomy" id="2825458"/>
    <lineage>
        <taxon>Viruses</taxon>
        <taxon>Duplodnaviria</taxon>
        <taxon>Heunggongvirae</taxon>
        <taxon>Uroviricota</taxon>
        <taxon>Caudoviricetes</taxon>
    </lineage>
</organism>
<protein>
    <submittedName>
        <fullName evidence="1">Uncharacterized protein</fullName>
    </submittedName>
</protein>
<accession>A0A8S5P9S5</accession>